<keyword evidence="4 8" id="KW-0970">Cilium biogenesis/degradation</keyword>
<evidence type="ECO:0000256" key="1">
    <source>
        <dbReference type="ARBA" id="ARBA00004138"/>
    </source>
</evidence>
<evidence type="ECO:0000256" key="5">
    <source>
        <dbReference type="ARBA" id="ARBA00022803"/>
    </source>
</evidence>
<comment type="function">
    <text evidence="8">Required for polyglutamylation of axonemal tubulin. Plays a role in anterograde intraflagellar transport (IFT), the process by which cilia precursors are transported from the base of the cilium to the site of their incorporation at the tip.</text>
</comment>
<dbReference type="Gene3D" id="1.25.40.10">
    <property type="entry name" value="Tetratricopeptide repeat domain"/>
    <property type="match status" value="2"/>
</dbReference>
<dbReference type="PANTHER" id="PTHR20931:SF0">
    <property type="entry name" value="TETRATRICOPEPTIDE REPEAT PROTEIN 30"/>
    <property type="match status" value="1"/>
</dbReference>
<protein>
    <recommendedName>
        <fullName evidence="8">Tetratricopeptide repeat protein 30</fullName>
    </recommendedName>
</protein>
<evidence type="ECO:0000256" key="8">
    <source>
        <dbReference type="RuleBase" id="RU367070"/>
    </source>
</evidence>
<gene>
    <name evidence="9" type="ORF">HHI36_002949</name>
</gene>
<accession>A0ABD2PC29</accession>
<dbReference type="Pfam" id="PF14559">
    <property type="entry name" value="TPR_19"/>
    <property type="match status" value="1"/>
</dbReference>
<comment type="subcellular location">
    <subcellularLocation>
        <location evidence="1 8">Cell projection</location>
        <location evidence="1 8">Cilium</location>
    </subcellularLocation>
</comment>
<dbReference type="GO" id="GO:0005879">
    <property type="term" value="C:axonemal microtubule"/>
    <property type="evidence" value="ECO:0007669"/>
    <property type="project" value="UniProtKB-UniRule"/>
</dbReference>
<keyword evidence="6 8" id="KW-0969">Cilium</keyword>
<name>A0ABD2PC29_9CUCU</name>
<dbReference type="EMBL" id="JABFTP020000185">
    <property type="protein sequence ID" value="KAL3288508.1"/>
    <property type="molecule type" value="Genomic_DNA"/>
</dbReference>
<comment type="similarity">
    <text evidence="2 8">Belongs to the TTC30/dfy-1/fleer family.</text>
</comment>
<dbReference type="InterPro" id="IPR039941">
    <property type="entry name" value="TT30"/>
</dbReference>
<evidence type="ECO:0000256" key="6">
    <source>
        <dbReference type="ARBA" id="ARBA00023069"/>
    </source>
</evidence>
<keyword evidence="7 8" id="KW-0966">Cell projection</keyword>
<keyword evidence="5 8" id="KW-0802">TPR repeat</keyword>
<evidence type="ECO:0000256" key="4">
    <source>
        <dbReference type="ARBA" id="ARBA00022794"/>
    </source>
</evidence>
<dbReference type="SMART" id="SM00028">
    <property type="entry name" value="TPR"/>
    <property type="match status" value="3"/>
</dbReference>
<sequence length="211" mass="24214">MLVANVINDGDFTKTIYSLIKDNRFSEAIRVLHGISESSSTRAGLSLLAYCYFYSQDYTNATSYYEQLTKIYPTNNDYKLYYAQAMYQACQYEEAYQILNKIKDIDEYKAHATKLQAAIKYGQEDLLSAKELVESCPSEDSDKEVNLGCILYKDGNYEEALTKFSAAMQIQGFKPYLAYDIALCYYRLKDYAPALKYCADIIENGIRDHPK</sequence>
<keyword evidence="3" id="KW-0677">Repeat</keyword>
<dbReference type="PANTHER" id="PTHR20931">
    <property type="entry name" value="TETRATRICOPEPTIDE REPEAT PROTEIN 30"/>
    <property type="match status" value="1"/>
</dbReference>
<dbReference type="GO" id="GO:0042073">
    <property type="term" value="P:intraciliary transport"/>
    <property type="evidence" value="ECO:0007669"/>
    <property type="project" value="UniProtKB-UniRule"/>
</dbReference>
<keyword evidence="10" id="KW-1185">Reference proteome</keyword>
<organism evidence="9 10">
    <name type="scientific">Cryptolaemus montrouzieri</name>
    <dbReference type="NCBI Taxonomy" id="559131"/>
    <lineage>
        <taxon>Eukaryota</taxon>
        <taxon>Metazoa</taxon>
        <taxon>Ecdysozoa</taxon>
        <taxon>Arthropoda</taxon>
        <taxon>Hexapoda</taxon>
        <taxon>Insecta</taxon>
        <taxon>Pterygota</taxon>
        <taxon>Neoptera</taxon>
        <taxon>Endopterygota</taxon>
        <taxon>Coleoptera</taxon>
        <taxon>Polyphaga</taxon>
        <taxon>Cucujiformia</taxon>
        <taxon>Coccinelloidea</taxon>
        <taxon>Coccinellidae</taxon>
        <taxon>Scymninae</taxon>
        <taxon>Scymnini</taxon>
        <taxon>Cryptolaemus</taxon>
    </lineage>
</organism>
<dbReference type="InterPro" id="IPR011990">
    <property type="entry name" value="TPR-like_helical_dom_sf"/>
</dbReference>
<evidence type="ECO:0000313" key="10">
    <source>
        <dbReference type="Proteomes" id="UP001516400"/>
    </source>
</evidence>
<evidence type="ECO:0000256" key="2">
    <source>
        <dbReference type="ARBA" id="ARBA00009522"/>
    </source>
</evidence>
<evidence type="ECO:0000313" key="9">
    <source>
        <dbReference type="EMBL" id="KAL3288508.1"/>
    </source>
</evidence>
<evidence type="ECO:0000256" key="3">
    <source>
        <dbReference type="ARBA" id="ARBA00022737"/>
    </source>
</evidence>
<proteinExistence type="inferred from homology"/>
<reference evidence="9 10" key="1">
    <citation type="journal article" date="2021" name="BMC Biol.">
        <title>Horizontally acquired antibacterial genes associated with adaptive radiation of ladybird beetles.</title>
        <authorList>
            <person name="Li H.S."/>
            <person name="Tang X.F."/>
            <person name="Huang Y.H."/>
            <person name="Xu Z.Y."/>
            <person name="Chen M.L."/>
            <person name="Du X.Y."/>
            <person name="Qiu B.Y."/>
            <person name="Chen P.T."/>
            <person name="Zhang W."/>
            <person name="Slipinski A."/>
            <person name="Escalona H.E."/>
            <person name="Waterhouse R.M."/>
            <person name="Zwick A."/>
            <person name="Pang H."/>
        </authorList>
    </citation>
    <scope>NUCLEOTIDE SEQUENCE [LARGE SCALE GENOMIC DNA]</scope>
    <source>
        <strain evidence="9">SYSU2018</strain>
    </source>
</reference>
<evidence type="ECO:0000256" key="7">
    <source>
        <dbReference type="ARBA" id="ARBA00023273"/>
    </source>
</evidence>
<comment type="caution">
    <text evidence="9">The sequence shown here is derived from an EMBL/GenBank/DDBJ whole genome shotgun (WGS) entry which is preliminary data.</text>
</comment>
<dbReference type="SUPFAM" id="SSF48452">
    <property type="entry name" value="TPR-like"/>
    <property type="match status" value="1"/>
</dbReference>
<dbReference type="InterPro" id="IPR019734">
    <property type="entry name" value="TPR_rpt"/>
</dbReference>
<dbReference type="AlphaFoldDB" id="A0ABD2PC29"/>
<dbReference type="Pfam" id="PF13432">
    <property type="entry name" value="TPR_16"/>
    <property type="match status" value="1"/>
</dbReference>
<dbReference type="Proteomes" id="UP001516400">
    <property type="component" value="Unassembled WGS sequence"/>
</dbReference>